<name>D1W5X7_9BACT</name>
<dbReference type="Proteomes" id="UP000005283">
    <property type="component" value="Unassembled WGS sequence"/>
</dbReference>
<organism evidence="1 2">
    <name type="scientific">Hoylesella buccalis ATCC 35310</name>
    <dbReference type="NCBI Taxonomy" id="679190"/>
    <lineage>
        <taxon>Bacteria</taxon>
        <taxon>Pseudomonadati</taxon>
        <taxon>Bacteroidota</taxon>
        <taxon>Bacteroidia</taxon>
        <taxon>Bacteroidales</taxon>
        <taxon>Prevotellaceae</taxon>
        <taxon>Hoylesella</taxon>
    </lineage>
</organism>
<dbReference type="EMBL" id="ADEG01000058">
    <property type="protein sequence ID" value="EFA91994.1"/>
    <property type="molecule type" value="Genomic_DNA"/>
</dbReference>
<dbReference type="AlphaFoldDB" id="D1W5X7"/>
<proteinExistence type="predicted"/>
<sequence>MCTFSLIEYLKDDFLSGTKIEIIHGSGKTFNAFSPENQTR</sequence>
<evidence type="ECO:0000313" key="2">
    <source>
        <dbReference type="Proteomes" id="UP000005283"/>
    </source>
</evidence>
<accession>D1W5X7</accession>
<reference evidence="1 2" key="1">
    <citation type="submission" date="2009-12" db="EMBL/GenBank/DDBJ databases">
        <title>Genome Sequence of Prevotella buccalis ATCC 35310.</title>
        <authorList>
            <person name="Durkin A.S."/>
            <person name="Madupu R."/>
            <person name="Torralba M."/>
            <person name="Methe B."/>
            <person name="Sutton G."/>
            <person name="Strausberg R.L."/>
            <person name="Nelson K.E."/>
        </authorList>
    </citation>
    <scope>NUCLEOTIDE SEQUENCE [LARGE SCALE GENOMIC DNA]</scope>
    <source>
        <strain evidence="1 2">ATCC 35310</strain>
    </source>
</reference>
<gene>
    <name evidence="1" type="ORF">HMPREF0650_1564</name>
</gene>
<evidence type="ECO:0000313" key="1">
    <source>
        <dbReference type="EMBL" id="EFA91994.1"/>
    </source>
</evidence>
<protein>
    <submittedName>
        <fullName evidence="1">Uncharacterized protein</fullName>
    </submittedName>
</protein>
<comment type="caution">
    <text evidence="1">The sequence shown here is derived from an EMBL/GenBank/DDBJ whole genome shotgun (WGS) entry which is preliminary data.</text>
</comment>
<keyword evidence="2" id="KW-1185">Reference proteome</keyword>